<proteinExistence type="predicted"/>
<evidence type="ECO:0000313" key="2">
    <source>
        <dbReference type="Proteomes" id="UP001324380"/>
    </source>
</evidence>
<dbReference type="Proteomes" id="UP001324380">
    <property type="component" value="Chromosome"/>
</dbReference>
<organism evidence="1 2">
    <name type="scientific">Mucilaginibacter sabulilitoris</name>
    <dbReference type="NCBI Taxonomy" id="1173583"/>
    <lineage>
        <taxon>Bacteria</taxon>
        <taxon>Pseudomonadati</taxon>
        <taxon>Bacteroidota</taxon>
        <taxon>Sphingobacteriia</taxon>
        <taxon>Sphingobacteriales</taxon>
        <taxon>Sphingobacteriaceae</taxon>
        <taxon>Mucilaginibacter</taxon>
    </lineage>
</organism>
<sequence length="79" mass="8678">MSCRGTAGTSAKRRAGFLAALIIRRMAFLNGDMHDIRDHIFPVLAGQDGQQDKVYAEYESDVSHSMAKIANNIAIANRL</sequence>
<reference evidence="1 2" key="1">
    <citation type="submission" date="2023-11" db="EMBL/GenBank/DDBJ databases">
        <title>Analysis of the Genomes of Mucilaginibacter gossypii cycad 4 and M. sabulilitoris SNA2: microbes with the potential for plant growth promotion.</title>
        <authorList>
            <person name="Hirsch A.M."/>
            <person name="Humm E."/>
            <person name="Rubbi M."/>
            <person name="Del Vecchio G."/>
            <person name="Ha S.M."/>
            <person name="Pellegrini M."/>
            <person name="Gunsalus R.P."/>
        </authorList>
    </citation>
    <scope>NUCLEOTIDE SEQUENCE [LARGE SCALE GENOMIC DNA]</scope>
    <source>
        <strain evidence="1 2">SNA2</strain>
    </source>
</reference>
<accession>A0ABZ0TTI5</accession>
<keyword evidence="2" id="KW-1185">Reference proteome</keyword>
<protein>
    <submittedName>
        <fullName evidence="1">Uncharacterized protein</fullName>
    </submittedName>
</protein>
<gene>
    <name evidence="1" type="ORF">SNE25_12910</name>
</gene>
<dbReference type="EMBL" id="CP139558">
    <property type="protein sequence ID" value="WPU96420.1"/>
    <property type="molecule type" value="Genomic_DNA"/>
</dbReference>
<evidence type="ECO:0000313" key="1">
    <source>
        <dbReference type="EMBL" id="WPU96420.1"/>
    </source>
</evidence>
<name>A0ABZ0TTI5_9SPHI</name>